<sequence>MNLEAKQYLNTNYIILSDGRVARLLKPTKIHQQTYINFIIEKKMKRVNTQELSKMFAEADKNGVQY</sequence>
<dbReference type="EMBL" id="LR797097">
    <property type="protein sequence ID" value="CAB4186675.1"/>
    <property type="molecule type" value="Genomic_DNA"/>
</dbReference>
<organism evidence="1">
    <name type="scientific">uncultured Caudovirales phage</name>
    <dbReference type="NCBI Taxonomy" id="2100421"/>
    <lineage>
        <taxon>Viruses</taxon>
        <taxon>Duplodnaviria</taxon>
        <taxon>Heunggongvirae</taxon>
        <taxon>Uroviricota</taxon>
        <taxon>Caudoviricetes</taxon>
        <taxon>Peduoviridae</taxon>
        <taxon>Maltschvirus</taxon>
        <taxon>Maltschvirus maltsch</taxon>
    </lineage>
</organism>
<protein>
    <submittedName>
        <fullName evidence="1">Uncharacterized protein</fullName>
    </submittedName>
</protein>
<gene>
    <name evidence="1" type="ORF">UFOVP1151_45</name>
</gene>
<name>A0A6J5R129_9CAUD</name>
<accession>A0A6J5R129</accession>
<proteinExistence type="predicted"/>
<evidence type="ECO:0000313" key="1">
    <source>
        <dbReference type="EMBL" id="CAB4186675.1"/>
    </source>
</evidence>
<reference evidence="1" key="1">
    <citation type="submission" date="2020-05" db="EMBL/GenBank/DDBJ databases">
        <authorList>
            <person name="Chiriac C."/>
            <person name="Salcher M."/>
            <person name="Ghai R."/>
            <person name="Kavagutti S V."/>
        </authorList>
    </citation>
    <scope>NUCLEOTIDE SEQUENCE</scope>
</reference>